<name>A0A9P7K319_9AGAR</name>
<dbReference type="Proteomes" id="UP000717328">
    <property type="component" value="Unassembled WGS sequence"/>
</dbReference>
<dbReference type="Pfam" id="PF10300">
    <property type="entry name" value="Iml2-TPR_39"/>
    <property type="match status" value="1"/>
</dbReference>
<dbReference type="GO" id="GO:0005829">
    <property type="term" value="C:cytosol"/>
    <property type="evidence" value="ECO:0007669"/>
    <property type="project" value="TreeGrafter"/>
</dbReference>
<dbReference type="GO" id="GO:0005741">
    <property type="term" value="C:mitochondrial outer membrane"/>
    <property type="evidence" value="ECO:0007669"/>
    <property type="project" value="TreeGrafter"/>
</dbReference>
<organism evidence="1 2">
    <name type="scientific">Sphagnurus paluster</name>
    <dbReference type="NCBI Taxonomy" id="117069"/>
    <lineage>
        <taxon>Eukaryota</taxon>
        <taxon>Fungi</taxon>
        <taxon>Dikarya</taxon>
        <taxon>Basidiomycota</taxon>
        <taxon>Agaricomycotina</taxon>
        <taxon>Agaricomycetes</taxon>
        <taxon>Agaricomycetidae</taxon>
        <taxon>Agaricales</taxon>
        <taxon>Tricholomatineae</taxon>
        <taxon>Lyophyllaceae</taxon>
        <taxon>Sphagnurus</taxon>
    </lineage>
</organism>
<proteinExistence type="predicted"/>
<evidence type="ECO:0000313" key="2">
    <source>
        <dbReference type="Proteomes" id="UP000717328"/>
    </source>
</evidence>
<gene>
    <name evidence="1" type="ORF">H0H81_001835</name>
</gene>
<evidence type="ECO:0000313" key="1">
    <source>
        <dbReference type="EMBL" id="KAG5634470.1"/>
    </source>
</evidence>
<accession>A0A9P7K319</accession>
<dbReference type="OrthoDB" id="3031219at2759"/>
<protein>
    <submittedName>
        <fullName evidence="1">Uncharacterized protein</fullName>
    </submittedName>
</protein>
<dbReference type="InterPro" id="IPR019412">
    <property type="entry name" value="IML2/TPR_39"/>
</dbReference>
<comment type="caution">
    <text evidence="1">The sequence shown here is derived from an EMBL/GenBank/DDBJ whole genome shotgun (WGS) entry which is preliminary data.</text>
</comment>
<reference evidence="1" key="2">
    <citation type="submission" date="2021-10" db="EMBL/GenBank/DDBJ databases">
        <title>Phylogenomics reveals ancestral predisposition of the termite-cultivated fungus Termitomyces towards a domesticated lifestyle.</title>
        <authorList>
            <person name="Auxier B."/>
            <person name="Grum-Grzhimaylo A."/>
            <person name="Cardenas M.E."/>
            <person name="Lodge J.D."/>
            <person name="Laessoe T."/>
            <person name="Pedersen O."/>
            <person name="Smith M.E."/>
            <person name="Kuyper T.W."/>
            <person name="Franco-Molano E.A."/>
            <person name="Baroni T.J."/>
            <person name="Aanen D.K."/>
        </authorList>
    </citation>
    <scope>NUCLEOTIDE SEQUENCE</scope>
    <source>
        <strain evidence="1">D49</strain>
    </source>
</reference>
<dbReference type="GO" id="GO:0005634">
    <property type="term" value="C:nucleus"/>
    <property type="evidence" value="ECO:0007669"/>
    <property type="project" value="TreeGrafter"/>
</dbReference>
<dbReference type="PANTHER" id="PTHR31859">
    <property type="entry name" value="TETRATRICOPEPTIDE REPEAT PROTEIN 39 FAMILY MEMBER"/>
    <property type="match status" value="1"/>
</dbReference>
<dbReference type="AlphaFoldDB" id="A0A9P7K319"/>
<keyword evidence="2" id="KW-1185">Reference proteome</keyword>
<sequence>MASKFPASPLTVAYDAPPDVKQPYNPEDWLEDTPAASYTLELFLSSHIKESEAFCAESDGGKKRLSFCAVRGFIECLQGLMSHSSTDLMKAIDSNRHTTRVASEHRKKTSVLGSILGTARISSPLTFIKSMDDLERHAELCYAEALFEKALLEIIHSGNSLTLNMPAIVNIYYYLNEYIKETDSAYTASQSTSSLSSSSTVDELLEDPVIDAHFRSGVYLGMGVYNIVFSLLPPRLAYLGNVFGYKADRGIGLKFLMRAGGWENEDGEPMVGVGLHLFL</sequence>
<dbReference type="PANTHER" id="PTHR31859:SF1">
    <property type="entry name" value="TETRATRICOPEPTIDE REPEAT PROTEIN 39C"/>
    <property type="match status" value="1"/>
</dbReference>
<dbReference type="EMBL" id="JABCKI010006396">
    <property type="protein sequence ID" value="KAG5634470.1"/>
    <property type="molecule type" value="Genomic_DNA"/>
</dbReference>
<reference evidence="1" key="1">
    <citation type="submission" date="2021-02" db="EMBL/GenBank/DDBJ databases">
        <authorList>
            <person name="Nieuwenhuis M."/>
            <person name="Van De Peppel L.J.J."/>
        </authorList>
    </citation>
    <scope>NUCLEOTIDE SEQUENCE</scope>
    <source>
        <strain evidence="1">D49</strain>
    </source>
</reference>